<dbReference type="PANTHER" id="PTHR12126">
    <property type="entry name" value="NADH-UBIQUINONE OXIDOREDUCTASE 39 KDA SUBUNIT-RELATED"/>
    <property type="match status" value="1"/>
</dbReference>
<dbReference type="Gene3D" id="3.40.50.720">
    <property type="entry name" value="NAD(P)-binding Rossmann-like Domain"/>
    <property type="match status" value="1"/>
</dbReference>
<dbReference type="GO" id="GO:0044877">
    <property type="term" value="F:protein-containing complex binding"/>
    <property type="evidence" value="ECO:0007669"/>
    <property type="project" value="TreeGrafter"/>
</dbReference>
<proteinExistence type="inferred from homology"/>
<evidence type="ECO:0000256" key="12">
    <source>
        <dbReference type="ARBA" id="ARBA00040720"/>
    </source>
</evidence>
<comment type="subunit">
    <text evidence="15">Complex I is composed of 45 different subunits. This a component of the hydrophobic protein fraction. Interacts with BLOC1S1. Interacts with SLC2A4. Interacts with CLOCK. Interacts with RAB5IF.</text>
</comment>
<evidence type="ECO:0000256" key="6">
    <source>
        <dbReference type="ARBA" id="ARBA00022827"/>
    </source>
</evidence>
<dbReference type="Pfam" id="PF01370">
    <property type="entry name" value="Epimerase"/>
    <property type="match status" value="1"/>
</dbReference>
<evidence type="ECO:0000259" key="16">
    <source>
        <dbReference type="Pfam" id="PF01370"/>
    </source>
</evidence>
<dbReference type="PANTHER" id="PTHR12126:SF11">
    <property type="entry name" value="NADH DEHYDROGENASE [UBIQUINONE] 1 ALPHA SUBCOMPLEX SUBUNIT 9, MITOCHONDRIAL"/>
    <property type="match status" value="1"/>
</dbReference>
<evidence type="ECO:0000256" key="13">
    <source>
        <dbReference type="ARBA" id="ARBA00042000"/>
    </source>
</evidence>
<evidence type="ECO:0000256" key="8">
    <source>
        <dbReference type="ARBA" id="ARBA00022982"/>
    </source>
</evidence>
<evidence type="ECO:0000256" key="1">
    <source>
        <dbReference type="ARBA" id="ARBA00001974"/>
    </source>
</evidence>
<keyword evidence="8" id="KW-0249">Electron transport</keyword>
<comment type="similarity">
    <text evidence="11">Belongs to the complex I NDUFA9 subunit family.</text>
</comment>
<dbReference type="GO" id="GO:0005759">
    <property type="term" value="C:mitochondrial matrix"/>
    <property type="evidence" value="ECO:0007669"/>
    <property type="project" value="UniProtKB-SubCell"/>
</dbReference>
<evidence type="ECO:0000256" key="7">
    <source>
        <dbReference type="ARBA" id="ARBA00022946"/>
    </source>
</evidence>
<reference evidence="17" key="3">
    <citation type="submission" date="2025-09" db="UniProtKB">
        <authorList>
            <consortium name="Ensembl"/>
        </authorList>
    </citation>
    <scope>IDENTIFICATION</scope>
</reference>
<dbReference type="Ensembl" id="ENSMMDT00005044848.1">
    <property type="protein sequence ID" value="ENSMMDP00005043969.1"/>
    <property type="gene ID" value="ENSMMDG00005019948.1"/>
</dbReference>
<dbReference type="FunFam" id="3.40.50.720:FF:000246">
    <property type="entry name" value="NADH dehydrogenase [ubiquinone] 1 alpha subcomplex subunit 9, mitochondrial"/>
    <property type="match status" value="1"/>
</dbReference>
<keyword evidence="7" id="KW-0809">Transit peptide</keyword>
<organism evidence="17 18">
    <name type="scientific">Myripristis murdjan</name>
    <name type="common">pinecone soldierfish</name>
    <dbReference type="NCBI Taxonomy" id="586833"/>
    <lineage>
        <taxon>Eukaryota</taxon>
        <taxon>Metazoa</taxon>
        <taxon>Chordata</taxon>
        <taxon>Craniata</taxon>
        <taxon>Vertebrata</taxon>
        <taxon>Euteleostomi</taxon>
        <taxon>Actinopterygii</taxon>
        <taxon>Neopterygii</taxon>
        <taxon>Teleostei</taxon>
        <taxon>Neoteleostei</taxon>
        <taxon>Acanthomorphata</taxon>
        <taxon>Holocentriformes</taxon>
        <taxon>Holocentridae</taxon>
        <taxon>Myripristis</taxon>
    </lineage>
</organism>
<feature type="domain" description="NAD-dependent epimerase/dehydratase" evidence="16">
    <location>
        <begin position="60"/>
        <end position="171"/>
    </location>
</feature>
<reference evidence="17" key="2">
    <citation type="submission" date="2025-08" db="UniProtKB">
        <authorList>
            <consortium name="Ensembl"/>
        </authorList>
    </citation>
    <scope>IDENTIFICATION</scope>
</reference>
<sequence length="369" mass="41630">MATVGLVSRPVSVLPKISRAACSPAVLSAVPATVQHRKLHHALIPKGKGGRSSSSGVAATVFGATGFLGRYVVNRLGRVGSQVVVPHRCDQYDVMYLRPMGDLGQIIFMEWDARNKDSIKRALEHSNVVINLVGREWETRNYHFEDVFVTIPQQIAKATREAGITKFIHMSHLNADIRSPSKYLRNKAVGETAVRDEFPDAIILKPSEMYGREDRFFNYYLFNFALTVSFLHQVVDVAKAIINAIKDPDANGKTYALVGPNRYLLHDLVEYIYAVAHRPFVPYPLPRPLYHLAAQIFAMSPFEPWVTPDKIDRFHTTDMKYPGLPGLEDLGIVPSTVEQKAIEILRRHRRFRYLEAELDETKPAKTVSH</sequence>
<protein>
    <recommendedName>
        <fullName evidence="12">NADH dehydrogenase [ubiquinone] 1 alpha subcomplex subunit 9, mitochondrial</fullName>
    </recommendedName>
    <alternativeName>
        <fullName evidence="14">Complex I-39kD</fullName>
    </alternativeName>
    <alternativeName>
        <fullName evidence="13">NADH-ubiquinone oxidoreductase 39 kDa subunit</fullName>
    </alternativeName>
</protein>
<accession>A0A668A7U8</accession>
<evidence type="ECO:0000256" key="2">
    <source>
        <dbReference type="ARBA" id="ARBA00004305"/>
    </source>
</evidence>
<keyword evidence="4" id="KW-0285">Flavoprotein</keyword>
<evidence type="ECO:0000256" key="11">
    <source>
        <dbReference type="ARBA" id="ARBA00038501"/>
    </source>
</evidence>
<dbReference type="AlphaFoldDB" id="A0A668A7U8"/>
<comment type="cofactor">
    <cofactor evidence="1">
        <name>FAD</name>
        <dbReference type="ChEBI" id="CHEBI:57692"/>
    </cofactor>
</comment>
<comment type="subcellular location">
    <subcellularLocation>
        <location evidence="2">Mitochondrion matrix</location>
    </subcellularLocation>
</comment>
<dbReference type="GeneTree" id="ENSGT00390000006865"/>
<evidence type="ECO:0000256" key="4">
    <source>
        <dbReference type="ARBA" id="ARBA00022630"/>
    </source>
</evidence>
<evidence type="ECO:0000256" key="3">
    <source>
        <dbReference type="ARBA" id="ARBA00022448"/>
    </source>
</evidence>
<evidence type="ECO:0000256" key="9">
    <source>
        <dbReference type="ARBA" id="ARBA00022990"/>
    </source>
</evidence>
<keyword evidence="6" id="KW-0274">FAD</keyword>
<evidence type="ECO:0000256" key="10">
    <source>
        <dbReference type="ARBA" id="ARBA00023128"/>
    </source>
</evidence>
<keyword evidence="3" id="KW-0813">Transport</keyword>
<evidence type="ECO:0000256" key="5">
    <source>
        <dbReference type="ARBA" id="ARBA00022660"/>
    </source>
</evidence>
<evidence type="ECO:0000256" key="15">
    <source>
        <dbReference type="ARBA" id="ARBA00046455"/>
    </source>
</evidence>
<dbReference type="Proteomes" id="UP000472263">
    <property type="component" value="Chromosome 6"/>
</dbReference>
<dbReference type="InterPro" id="IPR051207">
    <property type="entry name" value="ComplexI_NDUFA9_subunit"/>
</dbReference>
<keyword evidence="18" id="KW-1185">Reference proteome</keyword>
<dbReference type="SUPFAM" id="SSF51735">
    <property type="entry name" value="NAD(P)-binding Rossmann-fold domains"/>
    <property type="match status" value="1"/>
</dbReference>
<dbReference type="CDD" id="cd05271">
    <property type="entry name" value="NDUFA9_like_SDR_a"/>
    <property type="match status" value="1"/>
</dbReference>
<reference evidence="17" key="1">
    <citation type="submission" date="2019-06" db="EMBL/GenBank/DDBJ databases">
        <authorList>
            <consortium name="Wellcome Sanger Institute Data Sharing"/>
        </authorList>
    </citation>
    <scope>NUCLEOTIDE SEQUENCE [LARGE SCALE GENOMIC DNA]</scope>
</reference>
<name>A0A668A7U8_9TELE</name>
<dbReference type="InterPro" id="IPR036291">
    <property type="entry name" value="NAD(P)-bd_dom_sf"/>
</dbReference>
<keyword evidence="10" id="KW-0496">Mitochondrion</keyword>
<evidence type="ECO:0000313" key="17">
    <source>
        <dbReference type="Ensembl" id="ENSMMDP00005043969.1"/>
    </source>
</evidence>
<gene>
    <name evidence="17" type="primary">NDUFA9</name>
    <name evidence="17" type="synonym">ndufa9a</name>
</gene>
<keyword evidence="5" id="KW-0679">Respiratory chain</keyword>
<dbReference type="InterPro" id="IPR001509">
    <property type="entry name" value="Epimerase_deHydtase"/>
</dbReference>
<keyword evidence="9" id="KW-0007">Acetylation</keyword>
<evidence type="ECO:0000256" key="14">
    <source>
        <dbReference type="ARBA" id="ARBA00043145"/>
    </source>
</evidence>
<evidence type="ECO:0000313" key="18">
    <source>
        <dbReference type="Proteomes" id="UP000472263"/>
    </source>
</evidence>